<evidence type="ECO:0000256" key="8">
    <source>
        <dbReference type="HAMAP-Rule" id="MF_00082"/>
    </source>
</evidence>
<dbReference type="SUPFAM" id="SSF53633">
    <property type="entry name" value="Carbamate kinase-like"/>
    <property type="match status" value="1"/>
</dbReference>
<sequence length="296" mass="32102">MTGKRENVLIEALPYIRDFHDSVMVIKVGGHAMVNPSVMNDIMQDVVLLRFVGIHPVIVHGGGPEITEKMERMGKKPEFVGGLRITDDETMEIARMVLVGNINTKIVSLIGKHGGKGVGLSGKDGKMIMARKKPTQRIMIEDVEHDVDLGWVGETEIINPELINIVTANDYIPVISPIAMDAEGNALNINADTVAGDLADALHAKKLILMTDVPGVLRDQSDRSSRISRIRVDEVESLIEEGIISGGMIPKMRSAGASVLGGVERVHIIDGSVSHSVLLELFTDQGIGTMVYQDTE</sequence>
<organism evidence="10 11">
    <name type="scientific">Methanococcoides methylutens</name>
    <dbReference type="NCBI Taxonomy" id="2226"/>
    <lineage>
        <taxon>Archaea</taxon>
        <taxon>Methanobacteriati</taxon>
        <taxon>Methanobacteriota</taxon>
        <taxon>Stenosarchaea group</taxon>
        <taxon>Methanomicrobia</taxon>
        <taxon>Methanosarcinales</taxon>
        <taxon>Methanosarcinaceae</taxon>
        <taxon>Methanococcoides</taxon>
    </lineage>
</organism>
<evidence type="ECO:0000256" key="4">
    <source>
        <dbReference type="ARBA" id="ARBA00022679"/>
    </source>
</evidence>
<dbReference type="Proteomes" id="UP000029859">
    <property type="component" value="Unassembled WGS sequence"/>
</dbReference>
<evidence type="ECO:0000256" key="5">
    <source>
        <dbReference type="ARBA" id="ARBA00022741"/>
    </source>
</evidence>
<comment type="subcellular location">
    <subcellularLocation>
        <location evidence="8">Cytoplasm</location>
    </subcellularLocation>
</comment>
<comment type="caution">
    <text evidence="10">The sequence shown here is derived from an EMBL/GenBank/DDBJ whole genome shotgun (WGS) entry which is preliminary data.</text>
</comment>
<comment type="function">
    <text evidence="8">Catalyzes the ATP-dependent phosphorylation of N-acetyl-L-glutamate.</text>
</comment>
<dbReference type="InterPro" id="IPR001048">
    <property type="entry name" value="Asp/Glu/Uridylate_kinase"/>
</dbReference>
<dbReference type="AlphaFoldDB" id="A0A099T312"/>
<evidence type="ECO:0000313" key="10">
    <source>
        <dbReference type="EMBL" id="KGK99575.1"/>
    </source>
</evidence>
<dbReference type="PRINTS" id="PR00474">
    <property type="entry name" value="GLU5KINASE"/>
</dbReference>
<keyword evidence="8" id="KW-0963">Cytoplasm</keyword>
<accession>A0A099T312</accession>
<keyword evidence="7 8" id="KW-0067">ATP-binding</keyword>
<dbReference type="GO" id="GO:0042450">
    <property type="term" value="P:L-arginine biosynthetic process via ornithine"/>
    <property type="evidence" value="ECO:0007669"/>
    <property type="project" value="UniProtKB-UniRule"/>
</dbReference>
<dbReference type="InterPro" id="IPR001057">
    <property type="entry name" value="Glu/AcGlu_kinase"/>
</dbReference>
<feature type="binding site" evidence="8">
    <location>
        <position position="84"/>
    </location>
    <ligand>
        <name>substrate</name>
    </ligand>
</feature>
<dbReference type="GO" id="GO:0003991">
    <property type="term" value="F:acetylglutamate kinase activity"/>
    <property type="evidence" value="ECO:0007669"/>
    <property type="project" value="UniProtKB-UniRule"/>
</dbReference>
<dbReference type="Pfam" id="PF00696">
    <property type="entry name" value="AA_kinase"/>
    <property type="match status" value="1"/>
</dbReference>
<proteinExistence type="inferred from homology"/>
<dbReference type="EC" id="2.7.2.8" evidence="8"/>
<evidence type="ECO:0000256" key="7">
    <source>
        <dbReference type="ARBA" id="ARBA00022840"/>
    </source>
</evidence>
<evidence type="ECO:0000259" key="9">
    <source>
        <dbReference type="Pfam" id="PF00696"/>
    </source>
</evidence>
<evidence type="ECO:0000256" key="3">
    <source>
        <dbReference type="ARBA" id="ARBA00022605"/>
    </source>
</evidence>
<dbReference type="CDD" id="cd04250">
    <property type="entry name" value="AAK_NAGK-C"/>
    <property type="match status" value="1"/>
</dbReference>
<dbReference type="NCBIfam" id="TIGR00761">
    <property type="entry name" value="argB"/>
    <property type="match status" value="1"/>
</dbReference>
<dbReference type="InterPro" id="IPR036393">
    <property type="entry name" value="AceGlu_kinase-like_sf"/>
</dbReference>
<evidence type="ECO:0000313" key="11">
    <source>
        <dbReference type="Proteomes" id="UP000029859"/>
    </source>
</evidence>
<dbReference type="PIRSF" id="PIRSF000728">
    <property type="entry name" value="NAGK"/>
    <property type="match status" value="1"/>
</dbReference>
<name>A0A099T312_METMT</name>
<evidence type="ECO:0000256" key="2">
    <source>
        <dbReference type="ARBA" id="ARBA00022571"/>
    </source>
</evidence>
<dbReference type="InterPro" id="IPR004662">
    <property type="entry name" value="AcgluKinase_fam"/>
</dbReference>
<feature type="binding site" evidence="8">
    <location>
        <begin position="62"/>
        <end position="63"/>
    </location>
    <ligand>
        <name>substrate</name>
    </ligand>
</feature>
<keyword evidence="2 8" id="KW-0055">Arginine biosynthesis</keyword>
<dbReference type="OrthoDB" id="6816at2157"/>
<dbReference type="EMBL" id="JRHO01000005">
    <property type="protein sequence ID" value="KGK99575.1"/>
    <property type="molecule type" value="Genomic_DNA"/>
</dbReference>
<keyword evidence="6 8" id="KW-0418">Kinase</keyword>
<dbReference type="HAMAP" id="MF_00082">
    <property type="entry name" value="ArgB"/>
    <property type="match status" value="1"/>
</dbReference>
<dbReference type="GO" id="GO:0005524">
    <property type="term" value="F:ATP binding"/>
    <property type="evidence" value="ECO:0007669"/>
    <property type="project" value="UniProtKB-UniRule"/>
</dbReference>
<keyword evidence="3 8" id="KW-0028">Amino-acid biosynthesis</keyword>
<reference evidence="10 11" key="1">
    <citation type="submission" date="2014-09" db="EMBL/GenBank/DDBJ databases">
        <title>Draft genome sequence of an obligately methylotrophic methanogen, Methanococcoides methylutens, isolated from marine sediment.</title>
        <authorList>
            <person name="Guan Y."/>
            <person name="Ngugi D.K."/>
            <person name="Blom J."/>
            <person name="Ali S."/>
            <person name="Ferry J.G."/>
            <person name="Stingl U."/>
        </authorList>
    </citation>
    <scope>NUCLEOTIDE SEQUENCE [LARGE SCALE GENOMIC DNA]</scope>
    <source>
        <strain evidence="10 11">DSM 2657</strain>
    </source>
</reference>
<feature type="binding site" evidence="8">
    <location>
        <position position="188"/>
    </location>
    <ligand>
        <name>substrate</name>
    </ligand>
</feature>
<dbReference type="FunFam" id="3.40.1160.10:FF:000004">
    <property type="entry name" value="Acetylglutamate kinase"/>
    <property type="match status" value="1"/>
</dbReference>
<dbReference type="UniPathway" id="UPA00068">
    <property type="reaction ID" value="UER00107"/>
</dbReference>
<dbReference type="PANTHER" id="PTHR23342:SF0">
    <property type="entry name" value="N-ACETYLGLUTAMATE SYNTHASE, MITOCHONDRIAL"/>
    <property type="match status" value="1"/>
</dbReference>
<dbReference type="InterPro" id="IPR037528">
    <property type="entry name" value="ArgB"/>
</dbReference>
<dbReference type="RefSeq" id="WP_048193303.1">
    <property type="nucleotide sequence ID" value="NZ_CAAGSM010000007.1"/>
</dbReference>
<dbReference type="Gene3D" id="3.40.1160.10">
    <property type="entry name" value="Acetylglutamate kinase-like"/>
    <property type="match status" value="1"/>
</dbReference>
<dbReference type="InterPro" id="IPR041727">
    <property type="entry name" value="NAGK-C"/>
</dbReference>
<dbReference type="PANTHER" id="PTHR23342">
    <property type="entry name" value="N-ACETYLGLUTAMATE SYNTHASE"/>
    <property type="match status" value="1"/>
</dbReference>
<dbReference type="GO" id="GO:0005737">
    <property type="term" value="C:cytoplasm"/>
    <property type="evidence" value="ECO:0007669"/>
    <property type="project" value="UniProtKB-SubCell"/>
</dbReference>
<keyword evidence="11" id="KW-1185">Reference proteome</keyword>
<feature type="site" description="Transition state stabilizer" evidence="8">
    <location>
        <position position="27"/>
    </location>
</feature>
<protein>
    <recommendedName>
        <fullName evidence="8">Acetylglutamate kinase</fullName>
        <ecNumber evidence="8">2.7.2.8</ecNumber>
    </recommendedName>
    <alternativeName>
        <fullName evidence="8">N-acetyl-L-glutamate 5-phosphotransferase</fullName>
    </alternativeName>
    <alternativeName>
        <fullName evidence="8">NAG kinase</fullName>
        <shortName evidence="8">NAGK</shortName>
    </alternativeName>
</protein>
<comment type="catalytic activity">
    <reaction evidence="8">
        <text>N-acetyl-L-glutamate + ATP = N-acetyl-L-glutamyl 5-phosphate + ADP</text>
        <dbReference type="Rhea" id="RHEA:14629"/>
        <dbReference type="ChEBI" id="CHEBI:30616"/>
        <dbReference type="ChEBI" id="CHEBI:44337"/>
        <dbReference type="ChEBI" id="CHEBI:57936"/>
        <dbReference type="ChEBI" id="CHEBI:456216"/>
        <dbReference type="EC" id="2.7.2.8"/>
    </reaction>
</comment>
<evidence type="ECO:0000256" key="6">
    <source>
        <dbReference type="ARBA" id="ARBA00022777"/>
    </source>
</evidence>
<comment type="pathway">
    <text evidence="1 8">Amino-acid biosynthesis; L-arginine biosynthesis; N(2)-acetyl-L-ornithine from L-glutamate: step 2/4.</text>
</comment>
<comment type="similarity">
    <text evidence="8">Belongs to the acetylglutamate kinase family. ArgB subfamily.</text>
</comment>
<feature type="domain" description="Aspartate/glutamate/uridylate kinase" evidence="9">
    <location>
        <begin position="23"/>
        <end position="270"/>
    </location>
</feature>
<feature type="site" description="Transition state stabilizer" evidence="8">
    <location>
        <position position="251"/>
    </location>
</feature>
<gene>
    <name evidence="8" type="primary">argB</name>
    <name evidence="10" type="ORF">LI82_02190</name>
</gene>
<keyword evidence="5 8" id="KW-0547">Nucleotide-binding</keyword>
<keyword evidence="4 8" id="KW-0808">Transferase</keyword>
<evidence type="ECO:0000256" key="1">
    <source>
        <dbReference type="ARBA" id="ARBA00004828"/>
    </source>
</evidence>